<evidence type="ECO:0000256" key="4">
    <source>
        <dbReference type="ARBA" id="ARBA00023136"/>
    </source>
</evidence>
<name>A0A9P8AD02_9AGAR</name>
<evidence type="ECO:0000313" key="7">
    <source>
        <dbReference type="EMBL" id="KAG7097077.1"/>
    </source>
</evidence>
<comment type="caution">
    <text evidence="7">The sequence shown here is derived from an EMBL/GenBank/DDBJ whole genome shotgun (WGS) entry which is preliminary data.</text>
</comment>
<dbReference type="Proteomes" id="UP001049176">
    <property type="component" value="Chromosome 2"/>
</dbReference>
<keyword evidence="2" id="KW-0256">Endoplasmic reticulum</keyword>
<proteinExistence type="predicted"/>
<dbReference type="Pfam" id="PF09446">
    <property type="entry name" value="VMA21"/>
    <property type="match status" value="1"/>
</dbReference>
<evidence type="ECO:0000256" key="6">
    <source>
        <dbReference type="SAM" id="Phobius"/>
    </source>
</evidence>
<dbReference type="KEGG" id="more:E1B28_004463"/>
<keyword evidence="5" id="KW-0968">Cytoplasmic vesicle</keyword>
<dbReference type="GeneID" id="66073539"/>
<gene>
    <name evidence="7" type="ORF">E1B28_004463</name>
</gene>
<organism evidence="7 8">
    <name type="scientific">Marasmius oreades</name>
    <name type="common">fairy-ring Marasmius</name>
    <dbReference type="NCBI Taxonomy" id="181124"/>
    <lineage>
        <taxon>Eukaryota</taxon>
        <taxon>Fungi</taxon>
        <taxon>Dikarya</taxon>
        <taxon>Basidiomycota</taxon>
        <taxon>Agaricomycotina</taxon>
        <taxon>Agaricomycetes</taxon>
        <taxon>Agaricomycetidae</taxon>
        <taxon>Agaricales</taxon>
        <taxon>Marasmiineae</taxon>
        <taxon>Marasmiaceae</taxon>
        <taxon>Marasmius</taxon>
    </lineage>
</organism>
<evidence type="ECO:0000256" key="2">
    <source>
        <dbReference type="ARBA" id="ARBA00022824"/>
    </source>
</evidence>
<feature type="transmembrane region" description="Helical" evidence="6">
    <location>
        <begin position="20"/>
        <end position="40"/>
    </location>
</feature>
<evidence type="ECO:0008006" key="9">
    <source>
        <dbReference type="Google" id="ProtNLM"/>
    </source>
</evidence>
<dbReference type="InterPro" id="IPR019013">
    <property type="entry name" value="Vma21"/>
</dbReference>
<evidence type="ECO:0000256" key="5">
    <source>
        <dbReference type="ARBA" id="ARBA00023329"/>
    </source>
</evidence>
<evidence type="ECO:0000313" key="8">
    <source>
        <dbReference type="Proteomes" id="UP001049176"/>
    </source>
</evidence>
<sequence>MSEQIAVGNAVANAAPRGTLVKLIIFSVCLGVAPLTSYFVSLKYIWSGNSTFAAITAVAAANIVLVTYIVLSLLEDRSRPHKEPETKKNR</sequence>
<feature type="transmembrane region" description="Helical" evidence="6">
    <location>
        <begin position="52"/>
        <end position="74"/>
    </location>
</feature>
<dbReference type="GO" id="GO:0070072">
    <property type="term" value="P:vacuolar proton-transporting V-type ATPase complex assembly"/>
    <property type="evidence" value="ECO:0007669"/>
    <property type="project" value="InterPro"/>
</dbReference>
<dbReference type="OrthoDB" id="160405at2759"/>
<evidence type="ECO:0000256" key="3">
    <source>
        <dbReference type="ARBA" id="ARBA00022989"/>
    </source>
</evidence>
<keyword evidence="3 6" id="KW-1133">Transmembrane helix</keyword>
<reference evidence="7" key="1">
    <citation type="journal article" date="2021" name="Genome Biol. Evol.">
        <title>The assembled and annotated genome of the fairy-ring fungus Marasmius oreades.</title>
        <authorList>
            <person name="Hiltunen M."/>
            <person name="Ament-Velasquez S.L."/>
            <person name="Johannesson H."/>
        </authorList>
    </citation>
    <scope>NUCLEOTIDE SEQUENCE</scope>
    <source>
        <strain evidence="7">03SP1</strain>
    </source>
</reference>
<evidence type="ECO:0000256" key="1">
    <source>
        <dbReference type="ARBA" id="ARBA00022692"/>
    </source>
</evidence>
<keyword evidence="1 6" id="KW-0812">Transmembrane</keyword>
<dbReference type="GO" id="GO:0031410">
    <property type="term" value="C:cytoplasmic vesicle"/>
    <property type="evidence" value="ECO:0007669"/>
    <property type="project" value="UniProtKB-KW"/>
</dbReference>
<accession>A0A9P8AD02</accession>
<dbReference type="EMBL" id="CM032182">
    <property type="protein sequence ID" value="KAG7097077.1"/>
    <property type="molecule type" value="Genomic_DNA"/>
</dbReference>
<dbReference type="RefSeq" id="XP_043013547.1">
    <property type="nucleotide sequence ID" value="XM_043148945.1"/>
</dbReference>
<dbReference type="AlphaFoldDB" id="A0A9P8AD02"/>
<protein>
    <recommendedName>
        <fullName evidence="9">Vacuolar ATPase assembly integral membrane protein VMA21</fullName>
    </recommendedName>
</protein>
<keyword evidence="8" id="KW-1185">Reference proteome</keyword>
<keyword evidence="4 6" id="KW-0472">Membrane</keyword>